<proteinExistence type="predicted"/>
<gene>
    <name evidence="3" type="ORF">K491DRAFT_68041</name>
</gene>
<feature type="compositionally biased region" description="Basic and acidic residues" evidence="1">
    <location>
        <begin position="132"/>
        <end position="144"/>
    </location>
</feature>
<evidence type="ECO:0000313" key="3">
    <source>
        <dbReference type="EMBL" id="KAF2652076.1"/>
    </source>
</evidence>
<protein>
    <submittedName>
        <fullName evidence="3">Uncharacterized protein</fullName>
    </submittedName>
</protein>
<feature type="transmembrane region" description="Helical" evidence="2">
    <location>
        <begin position="199"/>
        <end position="222"/>
    </location>
</feature>
<evidence type="ECO:0000313" key="4">
    <source>
        <dbReference type="Proteomes" id="UP000799324"/>
    </source>
</evidence>
<organism evidence="3 4">
    <name type="scientific">Lophiostoma macrostomum CBS 122681</name>
    <dbReference type="NCBI Taxonomy" id="1314788"/>
    <lineage>
        <taxon>Eukaryota</taxon>
        <taxon>Fungi</taxon>
        <taxon>Dikarya</taxon>
        <taxon>Ascomycota</taxon>
        <taxon>Pezizomycotina</taxon>
        <taxon>Dothideomycetes</taxon>
        <taxon>Pleosporomycetidae</taxon>
        <taxon>Pleosporales</taxon>
        <taxon>Lophiostomataceae</taxon>
        <taxon>Lophiostoma</taxon>
    </lineage>
</organism>
<keyword evidence="2" id="KW-0472">Membrane</keyword>
<evidence type="ECO:0000256" key="2">
    <source>
        <dbReference type="SAM" id="Phobius"/>
    </source>
</evidence>
<name>A0A6A6SWJ3_9PLEO</name>
<feature type="transmembrane region" description="Helical" evidence="2">
    <location>
        <begin position="373"/>
        <end position="393"/>
    </location>
</feature>
<dbReference type="InterPro" id="IPR021369">
    <property type="entry name" value="DUF2985"/>
</dbReference>
<feature type="region of interest" description="Disordered" evidence="1">
    <location>
        <begin position="1"/>
        <end position="22"/>
    </location>
</feature>
<feature type="compositionally biased region" description="Polar residues" evidence="1">
    <location>
        <begin position="115"/>
        <end position="127"/>
    </location>
</feature>
<dbReference type="PANTHER" id="PTHR35872:SF1">
    <property type="entry name" value="ALPHA-L-RHAMNOSIDASE C"/>
    <property type="match status" value="1"/>
</dbReference>
<dbReference type="PANTHER" id="PTHR35872">
    <property type="entry name" value="INTEGRAL MEMBRANE PROTEIN (AFU_ORTHOLOGUE AFUA_5G07110)"/>
    <property type="match status" value="1"/>
</dbReference>
<sequence length="449" mass="49592">MPASPTSGAPGTAAPESAPNGVASFIPQAVRKRTMSIIQADMPRGMSGMTGVAAGQAPTLSEVKQGAYTTEGEERWQQFTTGDTPSDFHTRRATLNRARKESKTPFPTAQERPRTSTSVGTSDSVAAQTAGPEERDQDQPDKNDLAMMPGLASHPTVYDLQRTDSGSFPNGYKFPPKHTWKEACAIGFRAFLKFTFGSWFGFLIVFYCVQVIGWGGMIFLLLCGAGDPRMCWVERPPGSGNYIKDGNGNFLKDCSSKDTSKSLWIEIDAQVLTGLFCVTAFGLAPWRCKDLWHLTQYRIRHQHLALRKLAAVHKGWFRLPESHHLDPSVRAADLVDGRDADAIRMVPHPLTKAAPPPLTGVRAMPTPLWTMDFVVWMMFGNTIFQVILCGFMWGQNRYVRPAWATALFIVLGMLSGMAAGWIQFQQSKKIKQREGIPHKNPELEAKGEA</sequence>
<dbReference type="OrthoDB" id="6407410at2759"/>
<evidence type="ECO:0000256" key="1">
    <source>
        <dbReference type="SAM" id="MobiDB-lite"/>
    </source>
</evidence>
<keyword evidence="2" id="KW-0812">Transmembrane</keyword>
<reference evidence="3" key="1">
    <citation type="journal article" date="2020" name="Stud. Mycol.">
        <title>101 Dothideomycetes genomes: a test case for predicting lifestyles and emergence of pathogens.</title>
        <authorList>
            <person name="Haridas S."/>
            <person name="Albert R."/>
            <person name="Binder M."/>
            <person name="Bloem J."/>
            <person name="Labutti K."/>
            <person name="Salamov A."/>
            <person name="Andreopoulos B."/>
            <person name="Baker S."/>
            <person name="Barry K."/>
            <person name="Bills G."/>
            <person name="Bluhm B."/>
            <person name="Cannon C."/>
            <person name="Castanera R."/>
            <person name="Culley D."/>
            <person name="Daum C."/>
            <person name="Ezra D."/>
            <person name="Gonzalez J."/>
            <person name="Henrissat B."/>
            <person name="Kuo A."/>
            <person name="Liang C."/>
            <person name="Lipzen A."/>
            <person name="Lutzoni F."/>
            <person name="Magnuson J."/>
            <person name="Mondo S."/>
            <person name="Nolan M."/>
            <person name="Ohm R."/>
            <person name="Pangilinan J."/>
            <person name="Park H.-J."/>
            <person name="Ramirez L."/>
            <person name="Alfaro M."/>
            <person name="Sun H."/>
            <person name="Tritt A."/>
            <person name="Yoshinaga Y."/>
            <person name="Zwiers L.-H."/>
            <person name="Turgeon B."/>
            <person name="Goodwin S."/>
            <person name="Spatafora J."/>
            <person name="Crous P."/>
            <person name="Grigoriev I."/>
        </authorList>
    </citation>
    <scope>NUCLEOTIDE SEQUENCE</scope>
    <source>
        <strain evidence="3">CBS 122681</strain>
    </source>
</reference>
<accession>A0A6A6SWJ3</accession>
<dbReference type="EMBL" id="MU004410">
    <property type="protein sequence ID" value="KAF2652076.1"/>
    <property type="molecule type" value="Genomic_DNA"/>
</dbReference>
<feature type="transmembrane region" description="Helical" evidence="2">
    <location>
        <begin position="405"/>
        <end position="424"/>
    </location>
</feature>
<dbReference type="AlphaFoldDB" id="A0A6A6SWJ3"/>
<keyword evidence="2" id="KW-1133">Transmembrane helix</keyword>
<dbReference type="Proteomes" id="UP000799324">
    <property type="component" value="Unassembled WGS sequence"/>
</dbReference>
<keyword evidence="4" id="KW-1185">Reference proteome</keyword>
<dbReference type="Pfam" id="PF11204">
    <property type="entry name" value="DUF2985"/>
    <property type="match status" value="1"/>
</dbReference>
<feature type="region of interest" description="Disordered" evidence="1">
    <location>
        <begin position="66"/>
        <end position="148"/>
    </location>
</feature>